<evidence type="ECO:0000313" key="3">
    <source>
        <dbReference type="EMBL" id="AGB36706.1"/>
    </source>
</evidence>
<dbReference type="PROSITE" id="PS50966">
    <property type="entry name" value="ZF_SWIM"/>
    <property type="match status" value="1"/>
</dbReference>
<name>L0JVA2_9EURY</name>
<protein>
    <submittedName>
        <fullName evidence="3">Zinc finger protein, SWIM type</fullName>
    </submittedName>
</protein>
<sequence length="187" mass="20257">MCESVRVLQHPEPASPWREAMEAIETSGEKSIVDELNFGKKTAKRVAWESWEFTVVGPHQVKVTNASYGYLKDDHAYVVGVEVRNGRPVPVECDCPADQFSEEYACKHRVALAAIGGPTVLNAAVACETPKSDTDPDPDAVETANTAADKLQADGGVPAETEEPAECDCTREGGFPCWPCFRDGEAE</sequence>
<dbReference type="Pfam" id="PF04434">
    <property type="entry name" value="SWIM"/>
    <property type="match status" value="1"/>
</dbReference>
<proteinExistence type="predicted"/>
<dbReference type="eggNOG" id="arCOG08141">
    <property type="taxonomic scope" value="Archaea"/>
</dbReference>
<gene>
    <name evidence="3" type="ORF">Natoc_0853</name>
</gene>
<evidence type="ECO:0000256" key="1">
    <source>
        <dbReference type="PROSITE-ProRule" id="PRU00325"/>
    </source>
</evidence>
<keyword evidence="4" id="KW-1185">Reference proteome</keyword>
<organism evidence="3 4">
    <name type="scientific">Natronococcus occultus SP4</name>
    <dbReference type="NCBI Taxonomy" id="694430"/>
    <lineage>
        <taxon>Archaea</taxon>
        <taxon>Methanobacteriati</taxon>
        <taxon>Methanobacteriota</taxon>
        <taxon>Stenosarchaea group</taxon>
        <taxon>Halobacteria</taxon>
        <taxon>Halobacteriales</taxon>
        <taxon>Natrialbaceae</taxon>
        <taxon>Natronococcus</taxon>
    </lineage>
</organism>
<accession>L0JVA2</accession>
<evidence type="ECO:0000259" key="2">
    <source>
        <dbReference type="PROSITE" id="PS50966"/>
    </source>
</evidence>
<reference evidence="3 4" key="1">
    <citation type="submission" date="2012-11" db="EMBL/GenBank/DDBJ databases">
        <title>FINISHED of Natronococcus occultus SP4, DSM 3396.</title>
        <authorList>
            <consortium name="DOE Joint Genome Institute"/>
            <person name="Eisen J."/>
            <person name="Huntemann M."/>
            <person name="Wei C.-L."/>
            <person name="Han J."/>
            <person name="Detter J.C."/>
            <person name="Han C."/>
            <person name="Tapia R."/>
            <person name="Chen A."/>
            <person name="Kyrpides N."/>
            <person name="Mavromatis K."/>
            <person name="Markowitz V."/>
            <person name="Szeto E."/>
            <person name="Ivanova N."/>
            <person name="Mikhailova N."/>
            <person name="Ovchinnikova G."/>
            <person name="Pagani I."/>
            <person name="Pati A."/>
            <person name="Goodwin L."/>
            <person name="Nordberg H.P."/>
            <person name="Cantor M.N."/>
            <person name="Hua S.X."/>
            <person name="Woyke T."/>
            <person name="Eisen J."/>
            <person name="Klenk H.-P."/>
            <person name="Klenk H.-P."/>
        </authorList>
    </citation>
    <scope>NUCLEOTIDE SEQUENCE [LARGE SCALE GENOMIC DNA]</scope>
    <source>
        <strain evidence="3 4">SP4</strain>
    </source>
</reference>
<feature type="domain" description="SWIM-type" evidence="2">
    <location>
        <begin position="77"/>
        <end position="117"/>
    </location>
</feature>
<dbReference type="HOGENOM" id="CLU_1567112_0_0_2"/>
<dbReference type="GO" id="GO:0008270">
    <property type="term" value="F:zinc ion binding"/>
    <property type="evidence" value="ECO:0007669"/>
    <property type="project" value="UniProtKB-KW"/>
</dbReference>
<keyword evidence="1" id="KW-0862">Zinc</keyword>
<evidence type="ECO:0000313" key="4">
    <source>
        <dbReference type="Proteomes" id="UP000010878"/>
    </source>
</evidence>
<keyword evidence="1" id="KW-0479">Metal-binding</keyword>
<keyword evidence="1" id="KW-0863">Zinc-finger</keyword>
<dbReference type="KEGG" id="nou:Natoc_0853"/>
<dbReference type="InterPro" id="IPR007527">
    <property type="entry name" value="Znf_SWIM"/>
</dbReference>
<dbReference type="EMBL" id="CP003929">
    <property type="protein sequence ID" value="AGB36706.1"/>
    <property type="molecule type" value="Genomic_DNA"/>
</dbReference>
<dbReference type="AlphaFoldDB" id="L0JVA2"/>
<dbReference type="STRING" id="694430.Natoc_0853"/>
<dbReference type="Proteomes" id="UP000010878">
    <property type="component" value="Chromosome"/>
</dbReference>